<keyword evidence="1" id="KW-1133">Transmembrane helix</keyword>
<keyword evidence="1" id="KW-0472">Membrane</keyword>
<gene>
    <name evidence="2" type="ORF">SJAV_03000</name>
</gene>
<evidence type="ECO:0000256" key="1">
    <source>
        <dbReference type="SAM" id="Phobius"/>
    </source>
</evidence>
<dbReference type="RefSeq" id="WP_369610588.1">
    <property type="nucleotide sequence ID" value="NZ_AP031322.1"/>
</dbReference>
<proteinExistence type="predicted"/>
<dbReference type="AlphaFoldDB" id="A0AAT9GNC0"/>
<dbReference type="EMBL" id="AP031322">
    <property type="protein sequence ID" value="BFH72356.1"/>
    <property type="molecule type" value="Genomic_DNA"/>
</dbReference>
<reference evidence="2" key="1">
    <citation type="submission" date="2024-03" db="EMBL/GenBank/DDBJ databases">
        <title>Complete genome sequence of Sulfurisphaera javensis strain KD-1.</title>
        <authorList>
            <person name="Sakai H."/>
            <person name="Nur N."/>
            <person name="Suwanto A."/>
            <person name="Kurosawa N."/>
        </authorList>
    </citation>
    <scope>NUCLEOTIDE SEQUENCE</scope>
    <source>
        <strain evidence="2">KD-1</strain>
    </source>
</reference>
<protein>
    <submittedName>
        <fullName evidence="2">Uncharacterized protein</fullName>
    </submittedName>
</protein>
<name>A0AAT9GNC0_9CREN</name>
<accession>A0AAT9GNC0</accession>
<feature type="transmembrane region" description="Helical" evidence="1">
    <location>
        <begin position="38"/>
        <end position="55"/>
    </location>
</feature>
<feature type="transmembrane region" description="Helical" evidence="1">
    <location>
        <begin position="142"/>
        <end position="164"/>
    </location>
</feature>
<dbReference type="KEGG" id="sjv:SJAV_03000"/>
<feature type="transmembrane region" description="Helical" evidence="1">
    <location>
        <begin position="107"/>
        <end position="130"/>
    </location>
</feature>
<feature type="transmembrane region" description="Helical" evidence="1">
    <location>
        <begin position="62"/>
        <end position="87"/>
    </location>
</feature>
<evidence type="ECO:0000313" key="2">
    <source>
        <dbReference type="EMBL" id="BFH72356.1"/>
    </source>
</evidence>
<sequence length="178" mass="19081">MKRRTIIYGVIFSIASYAAAAVLALGIGAYVLSSFADPIVTLTVPLILISIGLQAMNEKFSVLLLTLINAALYAATGLLFMVPTLIIAGVVDEVITWFVGYRSFRAVLINTTVVGTLAGILSVVFGIIMVKLYGVTPFNDLMLAYIVFTVIYLIESAIMGIISYKLGSYLLKSGIIKG</sequence>
<keyword evidence="1" id="KW-0812">Transmembrane</keyword>
<feature type="transmembrane region" description="Helical" evidence="1">
    <location>
        <begin position="7"/>
        <end position="32"/>
    </location>
</feature>
<dbReference type="GeneID" id="92353230"/>
<organism evidence="2">
    <name type="scientific">Sulfurisphaera javensis</name>
    <dbReference type="NCBI Taxonomy" id="2049879"/>
    <lineage>
        <taxon>Archaea</taxon>
        <taxon>Thermoproteota</taxon>
        <taxon>Thermoprotei</taxon>
        <taxon>Sulfolobales</taxon>
        <taxon>Sulfolobaceae</taxon>
        <taxon>Sulfurisphaera</taxon>
    </lineage>
</organism>